<evidence type="ECO:0000313" key="1">
    <source>
        <dbReference type="EMBL" id="GJD78011.1"/>
    </source>
</evidence>
<reference evidence="1" key="2">
    <citation type="submission" date="2021-08" db="EMBL/GenBank/DDBJ databases">
        <authorList>
            <person name="Tani A."/>
            <person name="Ola A."/>
            <person name="Ogura Y."/>
            <person name="Katsura K."/>
            <person name="Hayashi T."/>
        </authorList>
    </citation>
    <scope>NUCLEOTIDE SEQUENCE</scope>
    <source>
        <strain evidence="1">NBRC 103626</strain>
    </source>
</reference>
<organism evidence="1 2">
    <name type="scientific">Methylobacterium gregans</name>
    <dbReference type="NCBI Taxonomy" id="374424"/>
    <lineage>
        <taxon>Bacteria</taxon>
        <taxon>Pseudomonadati</taxon>
        <taxon>Pseudomonadota</taxon>
        <taxon>Alphaproteobacteria</taxon>
        <taxon>Hyphomicrobiales</taxon>
        <taxon>Methylobacteriaceae</taxon>
        <taxon>Methylobacterium</taxon>
    </lineage>
</organism>
<dbReference type="EMBL" id="BPQM01000026">
    <property type="protein sequence ID" value="GJD78011.1"/>
    <property type="molecule type" value="Genomic_DNA"/>
</dbReference>
<proteinExistence type="predicted"/>
<gene>
    <name evidence="1" type="ORF">NBEOAGPD_1223</name>
</gene>
<dbReference type="AlphaFoldDB" id="A0AA37HMA2"/>
<accession>A0AA37HMA2</accession>
<comment type="caution">
    <text evidence="1">The sequence shown here is derived from an EMBL/GenBank/DDBJ whole genome shotgun (WGS) entry which is preliminary data.</text>
</comment>
<dbReference type="Proteomes" id="UP001055108">
    <property type="component" value="Unassembled WGS sequence"/>
</dbReference>
<name>A0AA37HMA2_9HYPH</name>
<reference evidence="1" key="1">
    <citation type="journal article" date="2016" name="Front. Microbiol.">
        <title>Genome Sequence of the Piezophilic, Mesophilic Sulfate-Reducing Bacterium Desulfovibrio indicus J2T.</title>
        <authorList>
            <person name="Cao J."/>
            <person name="Maignien L."/>
            <person name="Shao Z."/>
            <person name="Alain K."/>
            <person name="Jebbar M."/>
        </authorList>
    </citation>
    <scope>NUCLEOTIDE SEQUENCE</scope>
    <source>
        <strain evidence="1">NBRC 103626</strain>
    </source>
</reference>
<keyword evidence="2" id="KW-1185">Reference proteome</keyword>
<dbReference type="RefSeq" id="WP_238301742.1">
    <property type="nucleotide sequence ID" value="NZ_BPQM01000026.1"/>
</dbReference>
<evidence type="ECO:0000313" key="2">
    <source>
        <dbReference type="Proteomes" id="UP001055108"/>
    </source>
</evidence>
<sequence>MSLVNFAIRTCLQQALIGRTHAEKRVFDSKVTPIDELAEADPKPLIVISTDDDQTLGTSFDLNADGRELDVVIEMVLAGAVDVTLKDQDGNDVPGFELQIPHTDAGMEITLDFMQRRVMRALAEPGSEWAELCRRLIGTPKKMLKRRGSSTEKGVKFAARQIVITCEPDVNEPAYGTAPNKFWTRFIAAMRGDEELAPYADALEAEITGAELPSWRVLQGMLGWGDVEVRNLGPAPVDPTETGEPPVLTEATLEVDVLDLDMSGAPFSSDVRTIAAGPRAPFEVPA</sequence>
<protein>
    <submittedName>
        <fullName evidence="1">Uncharacterized protein</fullName>
    </submittedName>
</protein>